<gene>
    <name evidence="1" type="ORF">DAPPUDRAFT_253082</name>
</gene>
<sequence>MQQERSALLRFGAVNVTDLITLASTKLNRKAGVRHYFISKIDLSFLLPLTFCELQFNLLLKNQPVQFQLHLQEQPNQETPNSGFLSPGECQILFLTSRIHHLLQIHNVGPYLKVLRLSFRNTNTSRSRDSTLDFTTEDEEEALKEATLSILPKKLAK</sequence>
<accession>E9H451</accession>
<name>E9H451_DAPPU</name>
<dbReference type="KEGG" id="dpx:DAPPUDRAFT_253082"/>
<dbReference type="InParanoid" id="E9H451"/>
<dbReference type="HOGENOM" id="CLU_1679732_0_0_1"/>
<proteinExistence type="predicted"/>
<organism evidence="1 2">
    <name type="scientific">Daphnia pulex</name>
    <name type="common">Water flea</name>
    <dbReference type="NCBI Taxonomy" id="6669"/>
    <lineage>
        <taxon>Eukaryota</taxon>
        <taxon>Metazoa</taxon>
        <taxon>Ecdysozoa</taxon>
        <taxon>Arthropoda</taxon>
        <taxon>Crustacea</taxon>
        <taxon>Branchiopoda</taxon>
        <taxon>Diplostraca</taxon>
        <taxon>Cladocera</taxon>
        <taxon>Anomopoda</taxon>
        <taxon>Daphniidae</taxon>
        <taxon>Daphnia</taxon>
    </lineage>
</organism>
<keyword evidence="2" id="KW-1185">Reference proteome</keyword>
<evidence type="ECO:0000313" key="1">
    <source>
        <dbReference type="EMBL" id="EFX73451.1"/>
    </source>
</evidence>
<dbReference type="AlphaFoldDB" id="E9H451"/>
<reference evidence="1 2" key="1">
    <citation type="journal article" date="2011" name="Science">
        <title>The ecoresponsive genome of Daphnia pulex.</title>
        <authorList>
            <person name="Colbourne J.K."/>
            <person name="Pfrender M.E."/>
            <person name="Gilbert D."/>
            <person name="Thomas W.K."/>
            <person name="Tucker A."/>
            <person name="Oakley T.H."/>
            <person name="Tokishita S."/>
            <person name="Aerts A."/>
            <person name="Arnold G.J."/>
            <person name="Basu M.K."/>
            <person name="Bauer D.J."/>
            <person name="Caceres C.E."/>
            <person name="Carmel L."/>
            <person name="Casola C."/>
            <person name="Choi J.H."/>
            <person name="Detter J.C."/>
            <person name="Dong Q."/>
            <person name="Dusheyko S."/>
            <person name="Eads B.D."/>
            <person name="Frohlich T."/>
            <person name="Geiler-Samerotte K.A."/>
            <person name="Gerlach D."/>
            <person name="Hatcher P."/>
            <person name="Jogdeo S."/>
            <person name="Krijgsveld J."/>
            <person name="Kriventseva E.V."/>
            <person name="Kultz D."/>
            <person name="Laforsch C."/>
            <person name="Lindquist E."/>
            <person name="Lopez J."/>
            <person name="Manak J.R."/>
            <person name="Muller J."/>
            <person name="Pangilinan J."/>
            <person name="Patwardhan R.P."/>
            <person name="Pitluck S."/>
            <person name="Pritham E.J."/>
            <person name="Rechtsteiner A."/>
            <person name="Rho M."/>
            <person name="Rogozin I.B."/>
            <person name="Sakarya O."/>
            <person name="Salamov A."/>
            <person name="Schaack S."/>
            <person name="Shapiro H."/>
            <person name="Shiga Y."/>
            <person name="Skalitzky C."/>
            <person name="Smith Z."/>
            <person name="Souvorov A."/>
            <person name="Sung W."/>
            <person name="Tang Z."/>
            <person name="Tsuchiya D."/>
            <person name="Tu H."/>
            <person name="Vos H."/>
            <person name="Wang M."/>
            <person name="Wolf Y.I."/>
            <person name="Yamagata H."/>
            <person name="Yamada T."/>
            <person name="Ye Y."/>
            <person name="Shaw J.R."/>
            <person name="Andrews J."/>
            <person name="Crease T.J."/>
            <person name="Tang H."/>
            <person name="Lucas S.M."/>
            <person name="Robertson H.M."/>
            <person name="Bork P."/>
            <person name="Koonin E.V."/>
            <person name="Zdobnov E.M."/>
            <person name="Grigoriev I.V."/>
            <person name="Lynch M."/>
            <person name="Boore J.L."/>
        </authorList>
    </citation>
    <scope>NUCLEOTIDE SEQUENCE [LARGE SCALE GENOMIC DNA]</scope>
</reference>
<dbReference type="EMBL" id="GL732590">
    <property type="protein sequence ID" value="EFX73451.1"/>
    <property type="molecule type" value="Genomic_DNA"/>
</dbReference>
<dbReference type="Proteomes" id="UP000000305">
    <property type="component" value="Unassembled WGS sequence"/>
</dbReference>
<evidence type="ECO:0000313" key="2">
    <source>
        <dbReference type="Proteomes" id="UP000000305"/>
    </source>
</evidence>
<protein>
    <submittedName>
        <fullName evidence="1">Uncharacterized protein</fullName>
    </submittedName>
</protein>